<evidence type="ECO:0000313" key="1">
    <source>
        <dbReference type="EMBL" id="CAG5072263.1"/>
    </source>
</evidence>
<name>A0ABN7RFJ3_9BACT</name>
<proteinExistence type="predicted"/>
<sequence>MEFDIYGNLQPAEIILTDWVTFEKMFVESFPGSATRSDLFNNFADYVTNAKQIFGISFYQWIDGSFITNKLNPRDIDFVTFVNFDVYYANESEIDRLRELRNIGKFGMDGYFVPIYPHQHPKRFLYEADQLQWQYLFQRSRSDRKKGIIELKY</sequence>
<dbReference type="InterPro" id="IPR053860">
    <property type="entry name" value="DUF6932"/>
</dbReference>
<dbReference type="Pfam" id="PF22014">
    <property type="entry name" value="DUF6932"/>
    <property type="match status" value="1"/>
</dbReference>
<gene>
    <name evidence="1" type="ORF">DYBT9623_04095</name>
</gene>
<protein>
    <submittedName>
        <fullName evidence="1">Uncharacterized protein</fullName>
    </submittedName>
</protein>
<dbReference type="Proteomes" id="UP000679725">
    <property type="component" value="Unassembled WGS sequence"/>
</dbReference>
<accession>A0ABN7RFJ3</accession>
<dbReference type="RefSeq" id="WP_215235384.1">
    <property type="nucleotide sequence ID" value="NZ_CAJRAU010000006.1"/>
</dbReference>
<evidence type="ECO:0000313" key="2">
    <source>
        <dbReference type="Proteomes" id="UP000679725"/>
    </source>
</evidence>
<organism evidence="1 2">
    <name type="scientific">Dyadobacter linearis</name>
    <dbReference type="NCBI Taxonomy" id="2823330"/>
    <lineage>
        <taxon>Bacteria</taxon>
        <taxon>Pseudomonadati</taxon>
        <taxon>Bacteroidota</taxon>
        <taxon>Cytophagia</taxon>
        <taxon>Cytophagales</taxon>
        <taxon>Spirosomataceae</taxon>
        <taxon>Dyadobacter</taxon>
    </lineage>
</organism>
<reference evidence="1 2" key="1">
    <citation type="submission" date="2021-04" db="EMBL/GenBank/DDBJ databases">
        <authorList>
            <person name="Rodrigo-Torres L."/>
            <person name="Arahal R. D."/>
            <person name="Lucena T."/>
        </authorList>
    </citation>
    <scope>NUCLEOTIDE SEQUENCE [LARGE SCALE GENOMIC DNA]</scope>
    <source>
        <strain evidence="1 2">CECT 9623</strain>
    </source>
</reference>
<keyword evidence="2" id="KW-1185">Reference proteome</keyword>
<dbReference type="EMBL" id="CAJRAU010000006">
    <property type="protein sequence ID" value="CAG5072263.1"/>
    <property type="molecule type" value="Genomic_DNA"/>
</dbReference>
<comment type="caution">
    <text evidence="1">The sequence shown here is derived from an EMBL/GenBank/DDBJ whole genome shotgun (WGS) entry which is preliminary data.</text>
</comment>